<accession>A0ACC0JSD6</accession>
<organism evidence="1 2">
    <name type="scientific">Choristoneura fumiferana</name>
    <name type="common">Spruce budworm moth</name>
    <name type="synonym">Archips fumiferana</name>
    <dbReference type="NCBI Taxonomy" id="7141"/>
    <lineage>
        <taxon>Eukaryota</taxon>
        <taxon>Metazoa</taxon>
        <taxon>Ecdysozoa</taxon>
        <taxon>Arthropoda</taxon>
        <taxon>Hexapoda</taxon>
        <taxon>Insecta</taxon>
        <taxon>Pterygota</taxon>
        <taxon>Neoptera</taxon>
        <taxon>Endopterygota</taxon>
        <taxon>Lepidoptera</taxon>
        <taxon>Glossata</taxon>
        <taxon>Ditrysia</taxon>
        <taxon>Tortricoidea</taxon>
        <taxon>Tortricidae</taxon>
        <taxon>Tortricinae</taxon>
        <taxon>Choristoneura</taxon>
    </lineage>
</organism>
<proteinExistence type="predicted"/>
<protein>
    <submittedName>
        <fullName evidence="1">Uncharacterized protein</fullName>
    </submittedName>
</protein>
<keyword evidence="2" id="KW-1185">Reference proteome</keyword>
<gene>
    <name evidence="1" type="ORF">MSG28_014728</name>
</gene>
<name>A0ACC0JSD6_CHOFU</name>
<dbReference type="Proteomes" id="UP001064048">
    <property type="component" value="Chromosome 26"/>
</dbReference>
<evidence type="ECO:0000313" key="2">
    <source>
        <dbReference type="Proteomes" id="UP001064048"/>
    </source>
</evidence>
<reference evidence="1 2" key="1">
    <citation type="journal article" date="2022" name="Genome Biol. Evol.">
        <title>The Spruce Budworm Genome: Reconstructing the Evolutionary History of Antifreeze Proteins.</title>
        <authorList>
            <person name="Beliveau C."/>
            <person name="Gagne P."/>
            <person name="Picq S."/>
            <person name="Vernygora O."/>
            <person name="Keeling C.I."/>
            <person name="Pinkney K."/>
            <person name="Doucet D."/>
            <person name="Wen F."/>
            <person name="Johnston J.S."/>
            <person name="Maaroufi H."/>
            <person name="Boyle B."/>
            <person name="Laroche J."/>
            <person name="Dewar K."/>
            <person name="Juretic N."/>
            <person name="Blackburn G."/>
            <person name="Nisole A."/>
            <person name="Brunet B."/>
            <person name="Brandao M."/>
            <person name="Lumley L."/>
            <person name="Duan J."/>
            <person name="Quan G."/>
            <person name="Lucarotti C.J."/>
            <person name="Roe A.D."/>
            <person name="Sperling F.A.H."/>
            <person name="Levesque R.C."/>
            <person name="Cusson M."/>
        </authorList>
    </citation>
    <scope>NUCLEOTIDE SEQUENCE [LARGE SCALE GENOMIC DNA]</scope>
    <source>
        <strain evidence="1">Glfc:IPQL:Cfum</strain>
    </source>
</reference>
<dbReference type="EMBL" id="CM046126">
    <property type="protein sequence ID" value="KAI8427091.1"/>
    <property type="molecule type" value="Genomic_DNA"/>
</dbReference>
<sequence length="3015" mass="352835">MMDFDEIVVKESPGLCRCCLSEGCYKDLGSEYSWMSETEIYADMLLECFDISISQHPSGPNGSNRLICEVCITRLRDACNFKKQVLESEKRFVDMVGRGEFRPKEDLLKNEDYGEPSVSEDITVSALAVKGKRGRPKKSSTAVKPEKKAKVPKLEEKPTKSKAVAKGMKWPETASVVLTNKSLLTATNRNRLMKANAITVLESSTVVPFRWHSQSYSCFFCHKNFQNINILKKHTWDEHQKANIKAAVSYLRRDEKVKVFFSVIDCRLCNADFNDINSLIGHLRSAHDKKFTELNGCFGVLPYRFDGDTYSFKCAVCNEEFKYFTKLNEHMNIHYGDYMCAVCGKGFLSQSRLRSHAQNHGSGFRCSLCPETFDSLTIKYKHESKVHNKKKVCKCFYCDETFPDYIRRKTHHRTVHNINVPCSNCPICHKAFELPSKMLTHLKEVHIREKNYSCTICDQKFFSKTKVQKHMVKHFGERVHQCEVCKKSYARKQTLRDHMRIHNNDKRFVCALCNVKPRKYKGCESSSMRRRRNLQILFNSTTIIPFKWRGKYLCFYCSKDIAEYSALRKHTKSHGDCSTRDHSLKVLKGGQNMEIKIDVSDISCEICSEPFPTYDDIVTHLFIKHKLEYDKGVDMAIEEYRLVDLSCLACEEKFAYFGYLVSHVNNSHPKNCLICDKCEQKFNKKRDLFSHMKNYHREGGYRCESCPQSFSSLNILRKHRNNRHLTRCTICQLKLPSAALKQKHMEVEHPDDGSLQCDNCFKEFHTKQGLRMHARKCKGDELFQIEIRKKDYDPMDLDQNYEDPVKRPSVKQIRENIVIVINMSTAIPFNFYKNKFNCFYCSKDFPDSDLMREHTIIEHPICDVKQKCIRKCRESVACVKIDISSLACKLCFESVSDFDTLLDHLILKHDANYDKSITTCLQPYRLIKDHMACPHCPNEVFRFFGTLLKHMNNIHTNNNIICVYCGQTFRRDQNLRVHIWRHHRDGRFKCNICGADCNIPSRLYMHMAKAHGVKAAKCPKCPESFSTQYLRQKHLIEVHNSGHKCSYCGKLFTRNSFMRDHIRRTHLKEKNVECSICNMKFFNNILLRRHMVKHSGEKNFHCDICGERFFWRKSLQIKHQSIGGLGATERRRKNLVILFNNTTVIPFKSGSQFGCFYCGEKYRDYKEFVKHTKSHGPCNVKHKSLVTQKYGSSIEVKLDISNVTCELCDEPFNSLDEIIPHLIAKHGLHYDQDVPMCLSSYRLVDLKCTECGKSFEYFRNLVMHVRKNHMEKLVPCEQCDKSFNKKSDLAAHCRIYHRRAGFQCVKCELCFRKNSLLRLHLMNTHGASESKCARILSRLKSRRNSYLRLDAEDLAAFEDIDDCEIETQRRRLRERNAIAKRNRENIACILNMTTAIPFKYYQNRFTCFHCSKDFNEHEDVRTHTLLEHPFYDLERKCPKSLKGVNVCLKLDITSLSCRICFEPFNDFDLLVDHLILNHKANYDKNLRDDIPHKKACELAAGRRKNLQTLFRNSRVIPFQWRGHYACIYCSTSCLTYDDLVKHINSHDKSLIEKYLAERRLKTTLKLDVSDMSCQLCDDRFKTLDALIDHLVTKHDLKYDRQVQMLIEQYKLLDLSCPLCEENFSEMAFLNFHVNSRHADNFQCEYCSEMFQKKKDLKLHNKLFHTDPYDDQIEICVKEEPGLSNIKLKSLDFDAAERKRIAKLRRENIACILNMSTAIPFKYYMNRFRCFYCTNNHTEFEPVRTHTITKHPYCDPSGKAMKSIKGKDAIVKIDISSLACKLCCISISDLDALSDHLISNHKTKYDKSMINEIGLKNVKSTNYRKRRNLQIIFNNTSMIPFKWRQKYLCYYCGEDVADYDMLRKHTRAHGACSLTDRALSRVSGTDIEIKIDVSDTICEICDEQSTNFDDLITHLVHKHNLPYDKHSDLIIMKYRLADLKCLLCEESFNHFGKLIVHVNNSHPMKFLSCEVCHQKFNKHRDLTAHLRSYHKKEGYNCTQCAVSFPTNWALSNHKFKTHSSICNICFKSFSSSDKRLKHMKLEHIVDEFLQCGFCLKTMNTKQGFLRHAAHCTNMSDDSKTQRIVDEVVSIDDTERKPNVKQIRNNIACILNMSTAIPFKHFMNKFRCFYCTKHFTECDDLKEHTIIEHPHCDSKFKSMRLRNREDISIKIDTSTLSCKICFETLNDLDHLIDHLTSEHKTRYDKSVEINVQPYKLIKDNFACPFCGEVYRYFSTLLRHVSGAHTDNKTICMYCGKSFRTKPNLRAHIARRHKVGKIYKCVTCKYEFTRNIDLRTHMGRVHGNKMVDCPECPEKFISQYAMQRHLITAHASGHKCSYCGKLFTRNSFMDNHIRRTHLKEKNVQCSLCNERFFDSALLKMHMVKHIGERNFHCDVCGKKFLWKKNLRDEYAHRPYDSCTSQRRRKNLQILFNNTSVMPFKWRGTYLCFYCGKNYTEYPEFRKHTKAHGLCSTDDYSLKIIKGNHIEIKVDVSDIVCEICCEAFSRFDEIVDHLNLKHDLRYDSSIEIPFQLYRLADFRCLLCDEQFTYFGYLVKHVNNVHPQNCFICDDCGLTFNKKRDLALHARDNHRQGGYSCEQCAAIFKTRGILKKHQNTFHVRKCQDCSLTFSSYGLLQKHIQLDHPDDGSLKCTYCAKELHSKQGLRQHLYKCEVRILSQLEAPRTSIAFPDDSYVEPKKKQNILQIRQNIQCVLNMSTAIPFKFFSKYSCFYCSKKFVEFDDLKDHTLREHPVCDVKSKCMKKLKGERISVKVDVASLACKMCCQPADDLDSLIDHLITDHKADYDKTMKRCFEPFRLIKDNIPCPICADRSFRYFSTLLRHINSEHSDNNRICDFCGRSFKNVNNLKVHITYAHTGSCECDVCGLKFKNQWCLARHKAKSHNAKDYKCPKCPEQFQSQYHKQKHLITTHDIGHKCSYCGKMFTRNSFMKDHIRRTHLKEKNVPCSVCNEKFFDNYLLRLHMVKHEGERKFSCEVCGKAFLRRSNLNCHMDMHKKYGHVQV</sequence>
<evidence type="ECO:0000313" key="1">
    <source>
        <dbReference type="EMBL" id="KAI8427091.1"/>
    </source>
</evidence>
<comment type="caution">
    <text evidence="1">The sequence shown here is derived from an EMBL/GenBank/DDBJ whole genome shotgun (WGS) entry which is preliminary data.</text>
</comment>